<gene>
    <name evidence="7" type="ORF">ORI27_24770</name>
</gene>
<evidence type="ECO:0000256" key="5">
    <source>
        <dbReference type="SAM" id="Phobius"/>
    </source>
</evidence>
<feature type="transmembrane region" description="Helical" evidence="5">
    <location>
        <begin position="270"/>
        <end position="291"/>
    </location>
</feature>
<evidence type="ECO:0000256" key="2">
    <source>
        <dbReference type="ARBA" id="ARBA00022692"/>
    </source>
</evidence>
<organism evidence="7 8">
    <name type="scientific">Mycobacterium pinniadriaticum</name>
    <dbReference type="NCBI Taxonomy" id="2994102"/>
    <lineage>
        <taxon>Bacteria</taxon>
        <taxon>Bacillati</taxon>
        <taxon>Actinomycetota</taxon>
        <taxon>Actinomycetes</taxon>
        <taxon>Mycobacteriales</taxon>
        <taxon>Mycobacteriaceae</taxon>
        <taxon>Mycobacterium</taxon>
    </lineage>
</organism>
<dbReference type="Proteomes" id="UP001300745">
    <property type="component" value="Unassembled WGS sequence"/>
</dbReference>
<dbReference type="InterPro" id="IPR036259">
    <property type="entry name" value="MFS_trans_sf"/>
</dbReference>
<feature type="transmembrane region" description="Helical" evidence="5">
    <location>
        <begin position="154"/>
        <end position="174"/>
    </location>
</feature>
<sequence>MADRQASDRHDSAGNPPSLGRSLGALDGLNFFLADVQSGLGPFLGIYLLTVPGWNTADIGLVLTVGGLVGLAVQTPIGAFIDRTAHKRTLIIVAALATAVGAFLVTVQPSYSVITTAQVVTGVAGTVFPPAIAAVALGLVGAAAYTYRTGRMAAFNHAGNVVGAVVFGLAGYFITIKAGFWFAAAVAILVVVATLMINPKLIDNDVARGLTPTEPGTKAGHKRPSGFKVLLESRPLLALCAATMLWQLANGAMLPLSGQELALENVKMGTLFQAELIIVAQLVMIPMAIMIAKKGKEWGRKPIFLAAFLVLPLRGVMFTWWDEPYYIVSVQILDGIGAGIFGAMFVLVVADLTRGTGHFNLVLGAATTLQGIGAALSPTLAGFVAVAAGFHVALFVLSGIAVLALIVFVVGVPETANLPEAGVAVPVGET</sequence>
<evidence type="ECO:0000259" key="6">
    <source>
        <dbReference type="PROSITE" id="PS50850"/>
    </source>
</evidence>
<dbReference type="Pfam" id="PF07690">
    <property type="entry name" value="MFS_1"/>
    <property type="match status" value="1"/>
</dbReference>
<evidence type="ECO:0000256" key="3">
    <source>
        <dbReference type="ARBA" id="ARBA00022989"/>
    </source>
</evidence>
<feature type="transmembrane region" description="Helical" evidence="5">
    <location>
        <begin position="327"/>
        <end position="349"/>
    </location>
</feature>
<keyword evidence="4 5" id="KW-0472">Membrane</keyword>
<feature type="transmembrane region" description="Helical" evidence="5">
    <location>
        <begin position="392"/>
        <end position="412"/>
    </location>
</feature>
<proteinExistence type="predicted"/>
<keyword evidence="2 5" id="KW-0812">Transmembrane</keyword>
<dbReference type="PANTHER" id="PTHR23539">
    <property type="entry name" value="MFS TRANSPORTER"/>
    <property type="match status" value="1"/>
</dbReference>
<evidence type="ECO:0000256" key="4">
    <source>
        <dbReference type="ARBA" id="ARBA00023136"/>
    </source>
</evidence>
<comment type="caution">
    <text evidence="7">The sequence shown here is derived from an EMBL/GenBank/DDBJ whole genome shotgun (WGS) entry which is preliminary data.</text>
</comment>
<accession>A0ABT3SK62</accession>
<keyword evidence="8" id="KW-1185">Reference proteome</keyword>
<dbReference type="SUPFAM" id="SSF103473">
    <property type="entry name" value="MFS general substrate transporter"/>
    <property type="match status" value="1"/>
</dbReference>
<keyword evidence="3 5" id="KW-1133">Transmembrane helix</keyword>
<feature type="transmembrane region" description="Helical" evidence="5">
    <location>
        <begin position="236"/>
        <end position="258"/>
    </location>
</feature>
<feature type="transmembrane region" description="Helical" evidence="5">
    <location>
        <begin position="303"/>
        <end position="321"/>
    </location>
</feature>
<feature type="transmembrane region" description="Helical" evidence="5">
    <location>
        <begin position="127"/>
        <end position="147"/>
    </location>
</feature>
<feature type="transmembrane region" description="Helical" evidence="5">
    <location>
        <begin position="361"/>
        <end position="386"/>
    </location>
</feature>
<feature type="transmembrane region" description="Helical" evidence="5">
    <location>
        <begin position="88"/>
        <end position="107"/>
    </location>
</feature>
<dbReference type="PANTHER" id="PTHR23539:SF1">
    <property type="entry name" value="MAJOR FACILITATOR SUPERFAMILY (MFS) PROFILE DOMAIN-CONTAINING PROTEIN"/>
    <property type="match status" value="1"/>
</dbReference>
<dbReference type="InterPro" id="IPR020846">
    <property type="entry name" value="MFS_dom"/>
</dbReference>
<feature type="transmembrane region" description="Helical" evidence="5">
    <location>
        <begin position="180"/>
        <end position="198"/>
    </location>
</feature>
<dbReference type="InterPro" id="IPR011701">
    <property type="entry name" value="MFS"/>
</dbReference>
<dbReference type="PROSITE" id="PS50850">
    <property type="entry name" value="MFS"/>
    <property type="match status" value="1"/>
</dbReference>
<evidence type="ECO:0000313" key="8">
    <source>
        <dbReference type="Proteomes" id="UP001300745"/>
    </source>
</evidence>
<feature type="transmembrane region" description="Helical" evidence="5">
    <location>
        <begin position="61"/>
        <end position="81"/>
    </location>
</feature>
<reference evidence="7 8" key="1">
    <citation type="submission" date="2022-11" db="EMBL/GenBank/DDBJ databases">
        <title>Mycobacterium sp. nov.</title>
        <authorList>
            <person name="Papic B."/>
            <person name="Spicic S."/>
            <person name="Duvnjak S."/>
        </authorList>
    </citation>
    <scope>NUCLEOTIDE SEQUENCE [LARGE SCALE GENOMIC DNA]</scope>
    <source>
        <strain evidence="7 8">CVI_P4</strain>
    </source>
</reference>
<dbReference type="Gene3D" id="1.20.1250.20">
    <property type="entry name" value="MFS general substrate transporter like domains"/>
    <property type="match status" value="2"/>
</dbReference>
<evidence type="ECO:0000256" key="1">
    <source>
        <dbReference type="ARBA" id="ARBA00004651"/>
    </source>
</evidence>
<dbReference type="RefSeq" id="WP_265999677.1">
    <property type="nucleotide sequence ID" value="NZ_JAPJDN010000029.1"/>
</dbReference>
<dbReference type="EMBL" id="JAPJDO010000029">
    <property type="protein sequence ID" value="MCX2939916.1"/>
    <property type="molecule type" value="Genomic_DNA"/>
</dbReference>
<protein>
    <submittedName>
        <fullName evidence="7">MFS transporter</fullName>
    </submittedName>
</protein>
<evidence type="ECO:0000313" key="7">
    <source>
        <dbReference type="EMBL" id="MCX2939916.1"/>
    </source>
</evidence>
<comment type="subcellular location">
    <subcellularLocation>
        <location evidence="1">Cell membrane</location>
        <topology evidence="1">Multi-pass membrane protein</topology>
    </subcellularLocation>
</comment>
<name>A0ABT3SK62_9MYCO</name>
<feature type="domain" description="Major facilitator superfamily (MFS) profile" evidence="6">
    <location>
        <begin position="1"/>
        <end position="416"/>
    </location>
</feature>